<protein>
    <submittedName>
        <fullName evidence="1">Uncharacterized protein</fullName>
    </submittedName>
</protein>
<sequence length="79" mass="8800">MGDTRKLAAWVCKEEARGLICLQFEESATAPAAHHPHRVSISADHPGQSSFALLVSWAMHVRTNLRQADLTLPNQRPDR</sequence>
<gene>
    <name evidence="1" type="ORF">SVIM_LOCUS159966</name>
</gene>
<reference evidence="1" key="1">
    <citation type="submission" date="2019-03" db="EMBL/GenBank/DDBJ databases">
        <authorList>
            <person name="Mank J."/>
            <person name="Almeida P."/>
        </authorList>
    </citation>
    <scope>NUCLEOTIDE SEQUENCE</scope>
    <source>
        <strain evidence="1">78183</strain>
    </source>
</reference>
<dbReference type="AlphaFoldDB" id="A0A6N2KZ30"/>
<dbReference type="EMBL" id="CAADRP010000979">
    <property type="protein sequence ID" value="VFU33937.1"/>
    <property type="molecule type" value="Genomic_DNA"/>
</dbReference>
<organism evidence="1">
    <name type="scientific">Salix viminalis</name>
    <name type="common">Common osier</name>
    <name type="synonym">Basket willow</name>
    <dbReference type="NCBI Taxonomy" id="40686"/>
    <lineage>
        <taxon>Eukaryota</taxon>
        <taxon>Viridiplantae</taxon>
        <taxon>Streptophyta</taxon>
        <taxon>Embryophyta</taxon>
        <taxon>Tracheophyta</taxon>
        <taxon>Spermatophyta</taxon>
        <taxon>Magnoliopsida</taxon>
        <taxon>eudicotyledons</taxon>
        <taxon>Gunneridae</taxon>
        <taxon>Pentapetalae</taxon>
        <taxon>rosids</taxon>
        <taxon>fabids</taxon>
        <taxon>Malpighiales</taxon>
        <taxon>Salicaceae</taxon>
        <taxon>Saliceae</taxon>
        <taxon>Salix</taxon>
    </lineage>
</organism>
<proteinExistence type="predicted"/>
<accession>A0A6N2KZ30</accession>
<evidence type="ECO:0000313" key="1">
    <source>
        <dbReference type="EMBL" id="VFU33937.1"/>
    </source>
</evidence>
<name>A0A6N2KZ30_SALVM</name>